<feature type="transmembrane region" description="Helical" evidence="1">
    <location>
        <begin position="66"/>
        <end position="84"/>
    </location>
</feature>
<proteinExistence type="predicted"/>
<dbReference type="RefSeq" id="WP_191706438.1">
    <property type="nucleotide sequence ID" value="NZ_JACSQA010000004.1"/>
</dbReference>
<keyword evidence="1" id="KW-0472">Membrane</keyword>
<feature type="transmembrane region" description="Helical" evidence="1">
    <location>
        <begin position="7"/>
        <end position="28"/>
    </location>
</feature>
<name>A0ABR8X9P9_9BACL</name>
<gene>
    <name evidence="2" type="ORF">H9636_04490</name>
</gene>
<evidence type="ECO:0000313" key="3">
    <source>
        <dbReference type="Proteomes" id="UP000640930"/>
    </source>
</evidence>
<keyword evidence="3" id="KW-1185">Reference proteome</keyword>
<evidence type="ECO:0000313" key="2">
    <source>
        <dbReference type="EMBL" id="MBD8025912.1"/>
    </source>
</evidence>
<dbReference type="Proteomes" id="UP000640930">
    <property type="component" value="Unassembled WGS sequence"/>
</dbReference>
<dbReference type="Pfam" id="PF10823">
    <property type="entry name" value="DUF2568"/>
    <property type="match status" value="1"/>
</dbReference>
<organism evidence="2 3">
    <name type="scientific">Ureibacillus galli</name>
    <dbReference type="NCBI Taxonomy" id="2762222"/>
    <lineage>
        <taxon>Bacteria</taxon>
        <taxon>Bacillati</taxon>
        <taxon>Bacillota</taxon>
        <taxon>Bacilli</taxon>
        <taxon>Bacillales</taxon>
        <taxon>Caryophanaceae</taxon>
        <taxon>Ureibacillus</taxon>
    </lineage>
</organism>
<keyword evidence="1" id="KW-1133">Transmembrane helix</keyword>
<keyword evidence="1" id="KW-0812">Transmembrane</keyword>
<feature type="transmembrane region" description="Helical" evidence="1">
    <location>
        <begin position="34"/>
        <end position="54"/>
    </location>
</feature>
<protein>
    <submittedName>
        <fullName evidence="2">YrdB family protein</fullName>
    </submittedName>
</protein>
<accession>A0ABR8X9P9</accession>
<dbReference type="InterPro" id="IPR021214">
    <property type="entry name" value="DUF2568"/>
</dbReference>
<evidence type="ECO:0000256" key="1">
    <source>
        <dbReference type="SAM" id="Phobius"/>
    </source>
</evidence>
<sequence>MKVFNGLIAFTVEVICIVIYARFGYYLFQEQLWKSGFAIVFPFTLMVVWGKFFAPKAQRRLQMPELLIGKMMIMFIAVGMLWIMNGTIEAIIFAVVVIFHLSIAVKIKEI</sequence>
<reference evidence="2 3" key="1">
    <citation type="submission" date="2020-08" db="EMBL/GenBank/DDBJ databases">
        <title>A Genomic Blueprint of the Chicken Gut Microbiome.</title>
        <authorList>
            <person name="Gilroy R."/>
            <person name="Ravi A."/>
            <person name="Getino M."/>
            <person name="Pursley I."/>
            <person name="Horton D.L."/>
            <person name="Alikhan N.-F."/>
            <person name="Baker D."/>
            <person name="Gharbi K."/>
            <person name="Hall N."/>
            <person name="Watson M."/>
            <person name="Adriaenssens E.M."/>
            <person name="Foster-Nyarko E."/>
            <person name="Jarju S."/>
            <person name="Secka A."/>
            <person name="Antonio M."/>
            <person name="Oren A."/>
            <person name="Chaudhuri R."/>
            <person name="La Ragione R.M."/>
            <person name="Hildebrand F."/>
            <person name="Pallen M.J."/>
        </authorList>
    </citation>
    <scope>NUCLEOTIDE SEQUENCE [LARGE SCALE GENOMIC DNA]</scope>
    <source>
        <strain evidence="2 3">Re31</strain>
    </source>
</reference>
<feature type="transmembrane region" description="Helical" evidence="1">
    <location>
        <begin position="90"/>
        <end position="107"/>
    </location>
</feature>
<comment type="caution">
    <text evidence="2">The sequence shown here is derived from an EMBL/GenBank/DDBJ whole genome shotgun (WGS) entry which is preliminary data.</text>
</comment>
<dbReference type="EMBL" id="JACSQA010000004">
    <property type="protein sequence ID" value="MBD8025912.1"/>
    <property type="molecule type" value="Genomic_DNA"/>
</dbReference>